<evidence type="ECO:0000256" key="6">
    <source>
        <dbReference type="ARBA" id="ARBA00022553"/>
    </source>
</evidence>
<evidence type="ECO:0000256" key="12">
    <source>
        <dbReference type="ARBA" id="ARBA00022989"/>
    </source>
</evidence>
<keyword evidence="12 16" id="KW-1133">Transmembrane helix</keyword>
<dbReference type="InterPro" id="IPR035965">
    <property type="entry name" value="PAS-like_dom_sf"/>
</dbReference>
<dbReference type="InterPro" id="IPR036890">
    <property type="entry name" value="HATPase_C_sf"/>
</dbReference>
<gene>
    <name evidence="19" type="ORF">DCF19_10610</name>
</gene>
<evidence type="ECO:0000313" key="20">
    <source>
        <dbReference type="Proteomes" id="UP000249467"/>
    </source>
</evidence>
<dbReference type="CDD" id="cd00082">
    <property type="entry name" value="HisKA"/>
    <property type="match status" value="1"/>
</dbReference>
<feature type="domain" description="Histidine kinase" evidence="17">
    <location>
        <begin position="360"/>
        <end position="566"/>
    </location>
</feature>
<evidence type="ECO:0000259" key="18">
    <source>
        <dbReference type="PROSITE" id="PS50112"/>
    </source>
</evidence>
<dbReference type="Pfam" id="PF08448">
    <property type="entry name" value="PAS_4"/>
    <property type="match status" value="2"/>
</dbReference>
<dbReference type="SMART" id="SM00388">
    <property type="entry name" value="HisKA"/>
    <property type="match status" value="1"/>
</dbReference>
<dbReference type="CDD" id="cd16922">
    <property type="entry name" value="HATPase_EvgS-ArcB-TorS-like"/>
    <property type="match status" value="1"/>
</dbReference>
<dbReference type="PROSITE" id="PS50109">
    <property type="entry name" value="HIS_KIN"/>
    <property type="match status" value="1"/>
</dbReference>
<dbReference type="PROSITE" id="PS50112">
    <property type="entry name" value="PAS"/>
    <property type="match status" value="1"/>
</dbReference>
<dbReference type="PANTHER" id="PTHR45339">
    <property type="entry name" value="HYBRID SIGNAL TRANSDUCTION HISTIDINE KINASE J"/>
    <property type="match status" value="1"/>
</dbReference>
<dbReference type="SUPFAM" id="SSF55785">
    <property type="entry name" value="PYP-like sensor domain (PAS domain)"/>
    <property type="match status" value="2"/>
</dbReference>
<proteinExistence type="inferred from homology"/>
<evidence type="ECO:0000256" key="2">
    <source>
        <dbReference type="ARBA" id="ARBA00004651"/>
    </source>
</evidence>
<dbReference type="InterPro" id="IPR013656">
    <property type="entry name" value="PAS_4"/>
</dbReference>
<dbReference type="InterPro" id="IPR003661">
    <property type="entry name" value="HisK_dim/P_dom"/>
</dbReference>
<feature type="transmembrane region" description="Helical" evidence="16">
    <location>
        <begin position="53"/>
        <end position="79"/>
    </location>
</feature>
<evidence type="ECO:0000256" key="16">
    <source>
        <dbReference type="SAM" id="Phobius"/>
    </source>
</evidence>
<evidence type="ECO:0000256" key="1">
    <source>
        <dbReference type="ARBA" id="ARBA00000085"/>
    </source>
</evidence>
<accession>A0A2W4W7N0</accession>
<dbReference type="Pfam" id="PF02518">
    <property type="entry name" value="HATPase_c"/>
    <property type="match status" value="1"/>
</dbReference>
<reference evidence="19 20" key="2">
    <citation type="submission" date="2018-06" db="EMBL/GenBank/DDBJ databases">
        <title>Metagenomic assembly of (sub)arctic Cyanobacteria and their associated microbiome from non-axenic cultures.</title>
        <authorList>
            <person name="Baurain D."/>
        </authorList>
    </citation>
    <scope>NUCLEOTIDE SEQUENCE [LARGE SCALE GENOMIC DNA]</scope>
    <source>
        <strain evidence="19">ULC066bin1</strain>
    </source>
</reference>
<evidence type="ECO:0000256" key="10">
    <source>
        <dbReference type="ARBA" id="ARBA00022777"/>
    </source>
</evidence>
<keyword evidence="6" id="KW-0597">Phosphoprotein</keyword>
<dbReference type="InterPro" id="IPR005467">
    <property type="entry name" value="His_kinase_dom"/>
</dbReference>
<evidence type="ECO:0000256" key="3">
    <source>
        <dbReference type="ARBA" id="ARBA00006402"/>
    </source>
</evidence>
<evidence type="ECO:0000256" key="15">
    <source>
        <dbReference type="ARBA" id="ARBA00074306"/>
    </source>
</evidence>
<dbReference type="GO" id="GO:0000155">
    <property type="term" value="F:phosphorelay sensor kinase activity"/>
    <property type="evidence" value="ECO:0007669"/>
    <property type="project" value="InterPro"/>
</dbReference>
<evidence type="ECO:0000256" key="5">
    <source>
        <dbReference type="ARBA" id="ARBA00022475"/>
    </source>
</evidence>
<dbReference type="NCBIfam" id="TIGR00229">
    <property type="entry name" value="sensory_box"/>
    <property type="match status" value="1"/>
</dbReference>
<dbReference type="InterPro" id="IPR000014">
    <property type="entry name" value="PAS"/>
</dbReference>
<dbReference type="InterPro" id="IPR003594">
    <property type="entry name" value="HATPase_dom"/>
</dbReference>
<dbReference type="Gene3D" id="1.10.287.130">
    <property type="match status" value="1"/>
</dbReference>
<dbReference type="GO" id="GO:0005886">
    <property type="term" value="C:plasma membrane"/>
    <property type="evidence" value="ECO:0007669"/>
    <property type="project" value="UniProtKB-SubCell"/>
</dbReference>
<feature type="transmembrane region" description="Helical" evidence="16">
    <location>
        <begin position="21"/>
        <end position="41"/>
    </location>
</feature>
<dbReference type="EMBL" id="QBML01000012">
    <property type="protein sequence ID" value="PZO41173.1"/>
    <property type="molecule type" value="Genomic_DNA"/>
</dbReference>
<evidence type="ECO:0000256" key="13">
    <source>
        <dbReference type="ARBA" id="ARBA00023012"/>
    </source>
</evidence>
<dbReference type="SUPFAM" id="SSF47384">
    <property type="entry name" value="Homodimeric domain of signal transducing histidine kinase"/>
    <property type="match status" value="1"/>
</dbReference>
<dbReference type="CDD" id="cd00130">
    <property type="entry name" value="PAS"/>
    <property type="match status" value="1"/>
</dbReference>
<dbReference type="Proteomes" id="UP000249467">
    <property type="component" value="Unassembled WGS sequence"/>
</dbReference>
<dbReference type="AlphaFoldDB" id="A0A2W4W7N0"/>
<comment type="subcellular location">
    <subcellularLocation>
        <location evidence="2">Cell membrane</location>
        <topology evidence="2">Multi-pass membrane protein</topology>
    </subcellularLocation>
</comment>
<keyword evidence="5" id="KW-1003">Cell membrane</keyword>
<comment type="similarity">
    <text evidence="3">In the N-terminal section; belongs to the phytochrome family.</text>
</comment>
<dbReference type="EC" id="2.7.13.3" evidence="4"/>
<dbReference type="SUPFAM" id="SSF55874">
    <property type="entry name" value="ATPase domain of HSP90 chaperone/DNA topoisomerase II/histidine kinase"/>
    <property type="match status" value="1"/>
</dbReference>
<keyword evidence="7" id="KW-0808">Transferase</keyword>
<keyword evidence="10" id="KW-0418">Kinase</keyword>
<keyword evidence="8 16" id="KW-0812">Transmembrane</keyword>
<dbReference type="FunFam" id="3.30.565.10:FF:000010">
    <property type="entry name" value="Sensor histidine kinase RcsC"/>
    <property type="match status" value="1"/>
</dbReference>
<dbReference type="Pfam" id="PF00512">
    <property type="entry name" value="HisKA"/>
    <property type="match status" value="1"/>
</dbReference>
<evidence type="ECO:0000256" key="14">
    <source>
        <dbReference type="ARBA" id="ARBA00023136"/>
    </source>
</evidence>
<dbReference type="PANTHER" id="PTHR45339:SF1">
    <property type="entry name" value="HYBRID SIGNAL TRANSDUCTION HISTIDINE KINASE J"/>
    <property type="match status" value="1"/>
</dbReference>
<name>A0A2W4W7N0_9CYAN</name>
<protein>
    <recommendedName>
        <fullName evidence="15">Circadian input-output histidine kinase CikA</fullName>
        <ecNumber evidence="4">2.7.13.3</ecNumber>
    </recommendedName>
</protein>
<organism evidence="19 20">
    <name type="scientific">Pseudanabaena frigida</name>
    <dbReference type="NCBI Taxonomy" id="945775"/>
    <lineage>
        <taxon>Bacteria</taxon>
        <taxon>Bacillati</taxon>
        <taxon>Cyanobacteriota</taxon>
        <taxon>Cyanophyceae</taxon>
        <taxon>Pseudanabaenales</taxon>
        <taxon>Pseudanabaenaceae</taxon>
        <taxon>Pseudanabaena</taxon>
    </lineage>
</organism>
<keyword evidence="9" id="KW-0547">Nucleotide-binding</keyword>
<reference evidence="19 20" key="1">
    <citation type="submission" date="2018-04" db="EMBL/GenBank/DDBJ databases">
        <authorList>
            <person name="Go L.Y."/>
            <person name="Mitchell J.A."/>
        </authorList>
    </citation>
    <scope>NUCLEOTIDE SEQUENCE [LARGE SCALE GENOMIC DNA]</scope>
    <source>
        <strain evidence="19">ULC066bin1</strain>
    </source>
</reference>
<dbReference type="Gene3D" id="3.30.565.10">
    <property type="entry name" value="Histidine kinase-like ATPase, C-terminal domain"/>
    <property type="match status" value="1"/>
</dbReference>
<feature type="domain" description="PAS" evidence="18">
    <location>
        <begin position="91"/>
        <end position="171"/>
    </location>
</feature>
<dbReference type="SMART" id="SM00091">
    <property type="entry name" value="PAS"/>
    <property type="match status" value="2"/>
</dbReference>
<evidence type="ECO:0000256" key="9">
    <source>
        <dbReference type="ARBA" id="ARBA00022741"/>
    </source>
</evidence>
<evidence type="ECO:0000256" key="7">
    <source>
        <dbReference type="ARBA" id="ARBA00022679"/>
    </source>
</evidence>
<comment type="caution">
    <text evidence="19">The sequence shown here is derived from an EMBL/GenBank/DDBJ whole genome shotgun (WGS) entry which is preliminary data.</text>
</comment>
<dbReference type="Gene3D" id="3.30.450.20">
    <property type="entry name" value="PAS domain"/>
    <property type="match status" value="2"/>
</dbReference>
<keyword evidence="13" id="KW-0902">Two-component regulatory system</keyword>
<sequence length="597" mass="66806">MSSHGLNKRFLMNSTSFHWMLLIPFLVQVVGLVGLIVYFSYCSSQLAAEIQTNINFIVLLCGLILIVSAGTGLSIFRWITRQEIELTLRENESRLQTLLDNAPAVIYIKDLEGKYISINREFERVLDITQEKILGKTDYDFLPFAVAENFRANDHRAISQKSTIHIEESLEFFDGIHTFFATKFPLSNLQGEIYAMAGISLDISDRIKTETDLRESKAQLKDAYTELSIMFRALTDVVLIRNSEGRCLKIATTKNVNLKGTREEVLSKPIYEELPEQAASIILQTIQKALLTRQIVSCDYSLEIDGREIWFGSNISPLSEDTVIQISRDITERKLSEIALAKAKEDAESATRAKSEFLANMSHEIRTPMNGVLVMAQLLATTELTEDQHEFVQTIIDSGDVLLAVINDILDFSKIESGMLKIEKREFILGDVLGSVCSLMNSQARDKQINLQCLIDPDVPLKLIGDSSRLRQVLINLVGNALKFTPQGDVLISVSGNQLREDDKYELKFAVTDTGIGIQGDLIAQLFKPFTQADASTSRKYGGTGLGLAISKRLVELMEGRIWVESFGYVGGDPPLNWQADTVTQGATFYFLIKVNK</sequence>
<dbReference type="InterPro" id="IPR036097">
    <property type="entry name" value="HisK_dim/P_sf"/>
</dbReference>
<comment type="catalytic activity">
    <reaction evidence="1">
        <text>ATP + protein L-histidine = ADP + protein N-phospho-L-histidine.</text>
        <dbReference type="EC" id="2.7.13.3"/>
    </reaction>
</comment>
<evidence type="ECO:0000259" key="17">
    <source>
        <dbReference type="PROSITE" id="PS50109"/>
    </source>
</evidence>
<dbReference type="GO" id="GO:0005524">
    <property type="term" value="F:ATP binding"/>
    <property type="evidence" value="ECO:0007669"/>
    <property type="project" value="UniProtKB-KW"/>
</dbReference>
<keyword evidence="11" id="KW-0067">ATP-binding</keyword>
<keyword evidence="14 16" id="KW-0472">Membrane</keyword>
<evidence type="ECO:0000256" key="11">
    <source>
        <dbReference type="ARBA" id="ARBA00022840"/>
    </source>
</evidence>
<evidence type="ECO:0000256" key="4">
    <source>
        <dbReference type="ARBA" id="ARBA00012438"/>
    </source>
</evidence>
<evidence type="ECO:0000313" key="19">
    <source>
        <dbReference type="EMBL" id="PZO41173.1"/>
    </source>
</evidence>
<dbReference type="SMART" id="SM00387">
    <property type="entry name" value="HATPase_c"/>
    <property type="match status" value="1"/>
</dbReference>
<dbReference type="PRINTS" id="PR00344">
    <property type="entry name" value="BCTRLSENSOR"/>
</dbReference>
<dbReference type="InterPro" id="IPR004358">
    <property type="entry name" value="Sig_transdc_His_kin-like_C"/>
</dbReference>
<dbReference type="FunFam" id="1.10.287.130:FF:000003">
    <property type="entry name" value="Histidine kinase"/>
    <property type="match status" value="1"/>
</dbReference>
<evidence type="ECO:0000256" key="8">
    <source>
        <dbReference type="ARBA" id="ARBA00022692"/>
    </source>
</evidence>